<feature type="region of interest" description="Disordered" evidence="4">
    <location>
        <begin position="359"/>
        <end position="378"/>
    </location>
</feature>
<feature type="region of interest" description="Disordered" evidence="4">
    <location>
        <begin position="674"/>
        <end position="711"/>
    </location>
</feature>
<evidence type="ECO:0000313" key="5">
    <source>
        <dbReference type="EMBL" id="KAG2426376.1"/>
    </source>
</evidence>
<dbReference type="Proteomes" id="UP000613740">
    <property type="component" value="Unassembled WGS sequence"/>
</dbReference>
<feature type="compositionally biased region" description="Acidic residues" evidence="4">
    <location>
        <begin position="743"/>
        <end position="758"/>
    </location>
</feature>
<name>A0A835SIW4_9CHLO</name>
<dbReference type="PANTHER" id="PTHR48051">
    <property type="match status" value="1"/>
</dbReference>
<gene>
    <name evidence="5" type="ORF">HYH02_014804</name>
</gene>
<feature type="compositionally biased region" description="Low complexity" evidence="4">
    <location>
        <begin position="246"/>
        <end position="259"/>
    </location>
</feature>
<feature type="region of interest" description="Disordered" evidence="4">
    <location>
        <begin position="740"/>
        <end position="770"/>
    </location>
</feature>
<reference evidence="5" key="1">
    <citation type="journal article" date="2020" name="bioRxiv">
        <title>Comparative genomics of Chlamydomonas.</title>
        <authorList>
            <person name="Craig R.J."/>
            <person name="Hasan A.R."/>
            <person name="Ness R.W."/>
            <person name="Keightley P.D."/>
        </authorList>
    </citation>
    <scope>NUCLEOTIDE SEQUENCE</scope>
    <source>
        <strain evidence="5">CCAP 11/173</strain>
    </source>
</reference>
<feature type="region of interest" description="Disordered" evidence="4">
    <location>
        <begin position="492"/>
        <end position="554"/>
    </location>
</feature>
<feature type="region of interest" description="Disordered" evidence="4">
    <location>
        <begin position="387"/>
        <end position="406"/>
    </location>
</feature>
<feature type="compositionally biased region" description="Low complexity" evidence="4">
    <location>
        <begin position="593"/>
        <end position="606"/>
    </location>
</feature>
<comment type="subcellular location">
    <subcellularLocation>
        <location evidence="1">Cytoplasm</location>
        <location evidence="1">Cytoskeleton</location>
        <location evidence="1">Cilium axoneme</location>
    </subcellularLocation>
</comment>
<keyword evidence="6" id="KW-1185">Reference proteome</keyword>
<dbReference type="InterPro" id="IPR003591">
    <property type="entry name" value="Leu-rich_rpt_typical-subtyp"/>
</dbReference>
<dbReference type="Pfam" id="PF13855">
    <property type="entry name" value="LRR_8"/>
    <property type="match status" value="1"/>
</dbReference>
<evidence type="ECO:0000313" key="6">
    <source>
        <dbReference type="Proteomes" id="UP000613740"/>
    </source>
</evidence>
<feature type="region of interest" description="Disordered" evidence="4">
    <location>
        <begin position="630"/>
        <end position="659"/>
    </location>
</feature>
<feature type="compositionally biased region" description="Low complexity" evidence="4">
    <location>
        <begin position="275"/>
        <end position="286"/>
    </location>
</feature>
<feature type="region of interest" description="Disordered" evidence="4">
    <location>
        <begin position="411"/>
        <end position="436"/>
    </location>
</feature>
<feature type="compositionally biased region" description="Basic and acidic residues" evidence="4">
    <location>
        <begin position="287"/>
        <end position="299"/>
    </location>
</feature>
<evidence type="ECO:0000256" key="1">
    <source>
        <dbReference type="ARBA" id="ARBA00004430"/>
    </source>
</evidence>
<dbReference type="SUPFAM" id="SSF52058">
    <property type="entry name" value="L domain-like"/>
    <property type="match status" value="1"/>
</dbReference>
<comment type="caution">
    <text evidence="5">The sequence shown here is derived from an EMBL/GenBank/DDBJ whole genome shotgun (WGS) entry which is preliminary data.</text>
</comment>
<proteinExistence type="predicted"/>
<organism evidence="5 6">
    <name type="scientific">Chlamydomonas schloesseri</name>
    <dbReference type="NCBI Taxonomy" id="2026947"/>
    <lineage>
        <taxon>Eukaryota</taxon>
        <taxon>Viridiplantae</taxon>
        <taxon>Chlorophyta</taxon>
        <taxon>core chlorophytes</taxon>
        <taxon>Chlorophyceae</taxon>
        <taxon>CS clade</taxon>
        <taxon>Chlamydomonadales</taxon>
        <taxon>Chlamydomonadaceae</taxon>
        <taxon>Chlamydomonas</taxon>
    </lineage>
</organism>
<dbReference type="InterPro" id="IPR001611">
    <property type="entry name" value="Leu-rich_rpt"/>
</dbReference>
<feature type="compositionally biased region" description="Low complexity" evidence="4">
    <location>
        <begin position="492"/>
        <end position="522"/>
    </location>
</feature>
<feature type="region of interest" description="Disordered" evidence="4">
    <location>
        <begin position="242"/>
        <end position="306"/>
    </location>
</feature>
<dbReference type="EMBL" id="JAEHOD010000107">
    <property type="protein sequence ID" value="KAG2426376.1"/>
    <property type="molecule type" value="Genomic_DNA"/>
</dbReference>
<keyword evidence="3" id="KW-0677">Repeat</keyword>
<accession>A0A835SIW4</accession>
<keyword evidence="2" id="KW-0433">Leucine-rich repeat</keyword>
<dbReference type="InterPro" id="IPR032675">
    <property type="entry name" value="LRR_dom_sf"/>
</dbReference>
<feature type="compositionally biased region" description="Low complexity" evidence="4">
    <location>
        <begin position="359"/>
        <end position="370"/>
    </location>
</feature>
<dbReference type="SMART" id="SM00369">
    <property type="entry name" value="LRR_TYP"/>
    <property type="match status" value="3"/>
</dbReference>
<dbReference type="PANTHER" id="PTHR48051:SF1">
    <property type="entry name" value="RAS SUPPRESSOR PROTEIN 1"/>
    <property type="match status" value="1"/>
</dbReference>
<dbReference type="PROSITE" id="PS51450">
    <property type="entry name" value="LRR"/>
    <property type="match status" value="1"/>
</dbReference>
<feature type="compositionally biased region" description="Polar residues" evidence="4">
    <location>
        <begin position="170"/>
        <end position="184"/>
    </location>
</feature>
<evidence type="ECO:0000256" key="3">
    <source>
        <dbReference type="ARBA" id="ARBA00022737"/>
    </source>
</evidence>
<dbReference type="GO" id="GO:0005930">
    <property type="term" value="C:axoneme"/>
    <property type="evidence" value="ECO:0007669"/>
    <property type="project" value="UniProtKB-SubCell"/>
</dbReference>
<dbReference type="OrthoDB" id="545484at2759"/>
<protein>
    <submittedName>
        <fullName evidence="5">Uncharacterized protein</fullName>
    </submittedName>
</protein>
<evidence type="ECO:0000256" key="2">
    <source>
        <dbReference type="ARBA" id="ARBA00022614"/>
    </source>
</evidence>
<dbReference type="Gene3D" id="3.80.10.10">
    <property type="entry name" value="Ribonuclease Inhibitor"/>
    <property type="match status" value="1"/>
</dbReference>
<dbReference type="AlphaFoldDB" id="A0A835SIW4"/>
<sequence>MDQDDLNQALDTRELNLSARQLSGVPELVFTCCGLQALNLSTNSIGSLPSTLAQLRTITDLDLSFNQLRELPECLGALTCLVSLRAQYNQIERVHPGAVSRLGDCLEELVLADNSLICLPPDLGCLSRLRRLDVRFNPRLTGLPPQLGRLAGSLVQLGVEGCPLGESDSAGESQGPGSRPSSATPARKQLQHFYRVLQQVAAQAEAEVQLTGVPAPGAAGGRACQVLKAVLQQLPRIGEGTEQRPASAAVVQSHAHSAAEGAKPANGTSSFAQLSGSAAKSSMAAAQDKRQGTRAKDTAGSKVVPTLAGQGSNRVEVLTISNTGADSHEPASLRACSGSGRMARPGHLQPLNTHLGPRAARAAAAAAAPRSPLTDLRNSHADLELSYDDDDDEEVGGASEPGINIVGDGTGVAPPLSPGPLSPGMSGDVGDGTGTSSAMSRALEELADLPPAAAAAMYRSLDMVAAGVQEMREGRPLSRGGTAAALGLPAGIARSSASSHSQRRPGSSALRPGSSSLRPGSSMGRFGELNRPGTASVSGGRITTAPESRQATSGAEALTGAMALLASAGLGPDNRSAGQSHGGGAGDVRRPASSDAAGSAAAASGCEGSGSALGGMAPITFPLASGVRGMLRNSSRGSSRGGQEGGQASKVPAGEAATGARPAGLPYVLSGGAATKSTAPAQGQGVHASAAQDGVRSGPPPNGGSSAAAVNGSESDALGAALDQLDVVRRLLATRNPHLLEALDQEMFQDGEGEEEGMEGPAPPHGAEAT</sequence>
<feature type="region of interest" description="Disordered" evidence="4">
    <location>
        <begin position="570"/>
        <end position="608"/>
    </location>
</feature>
<evidence type="ECO:0000256" key="4">
    <source>
        <dbReference type="SAM" id="MobiDB-lite"/>
    </source>
</evidence>
<dbReference type="InterPro" id="IPR050216">
    <property type="entry name" value="LRR_domain-containing"/>
</dbReference>
<feature type="region of interest" description="Disordered" evidence="4">
    <location>
        <begin position="165"/>
        <end position="186"/>
    </location>
</feature>